<accession>A0AAW4WB58</accession>
<feature type="domain" description="TPM" evidence="3">
    <location>
        <begin position="53"/>
        <end position="168"/>
    </location>
</feature>
<dbReference type="AlphaFoldDB" id="A0AAW4WB58"/>
<name>A0AAW4WB58_9FIRM</name>
<evidence type="ECO:0000259" key="3">
    <source>
        <dbReference type="Pfam" id="PF04536"/>
    </source>
</evidence>
<keyword evidence="2" id="KW-0472">Membrane</keyword>
<dbReference type="InterPro" id="IPR007621">
    <property type="entry name" value="TPM_dom"/>
</dbReference>
<comment type="caution">
    <text evidence="4">The sequence shown here is derived from an EMBL/GenBank/DDBJ whole genome shotgun (WGS) entry which is preliminary data.</text>
</comment>
<feature type="compositionally biased region" description="Gly residues" evidence="1">
    <location>
        <begin position="246"/>
        <end position="272"/>
    </location>
</feature>
<reference evidence="4" key="1">
    <citation type="submission" date="2021-10" db="EMBL/GenBank/DDBJ databases">
        <title>Anaerobic single-cell dispensing facilitates the cultivation of human gut bacteria.</title>
        <authorList>
            <person name="Afrizal A."/>
        </authorList>
    </citation>
    <scope>NUCLEOTIDE SEQUENCE</scope>
    <source>
        <strain evidence="4">CLA-AA-H204</strain>
    </source>
</reference>
<dbReference type="Gene3D" id="3.10.310.50">
    <property type="match status" value="1"/>
</dbReference>
<keyword evidence="2" id="KW-0812">Transmembrane</keyword>
<keyword evidence="2" id="KW-1133">Transmembrane helix</keyword>
<sequence>MPDTYKKKYSSFSAKIILGCLLACFFLLLNGSITCKAETKTYTNKSTGYQVIVEDDANLLTDEEETTLGKEMAPITTYGSVAFKSIDYNPYYSTEDYTRSYYRDTFGSTSATVFLIDMDNRNIWIHSNGTIYETITKSYANTITDNVYKYASDGDYYTCAFTAFGQINTLLEGRKIAQPMKYISNAFLAVIIALLLNYFLVRSFSRAKRPSKTDLLGKVFTQCNIVNPNVRFIRQSRVYSPPSSSGSGGSSGGGGGSSSGGGGGGGGGGHSF</sequence>
<evidence type="ECO:0000313" key="5">
    <source>
        <dbReference type="Proteomes" id="UP001198893"/>
    </source>
</evidence>
<feature type="region of interest" description="Disordered" evidence="1">
    <location>
        <begin position="238"/>
        <end position="272"/>
    </location>
</feature>
<dbReference type="EMBL" id="JAJEQW010000006">
    <property type="protein sequence ID" value="MCC2241998.1"/>
    <property type="molecule type" value="Genomic_DNA"/>
</dbReference>
<dbReference type="RefSeq" id="WP_227710009.1">
    <property type="nucleotide sequence ID" value="NZ_JAJEQW010000006.1"/>
</dbReference>
<protein>
    <submittedName>
        <fullName evidence="4">TPM domain-containing protein</fullName>
    </submittedName>
</protein>
<organism evidence="4 5">
    <name type="scientific">Roseburia amylophila</name>
    <dbReference type="NCBI Taxonomy" id="2981794"/>
    <lineage>
        <taxon>Bacteria</taxon>
        <taxon>Bacillati</taxon>
        <taxon>Bacillota</taxon>
        <taxon>Clostridia</taxon>
        <taxon>Lachnospirales</taxon>
        <taxon>Lachnospiraceae</taxon>
        <taxon>Roseburia</taxon>
    </lineage>
</organism>
<evidence type="ECO:0000256" key="1">
    <source>
        <dbReference type="SAM" id="MobiDB-lite"/>
    </source>
</evidence>
<gene>
    <name evidence="4" type="ORF">LKD47_06745</name>
</gene>
<dbReference type="Proteomes" id="UP001198893">
    <property type="component" value="Unassembled WGS sequence"/>
</dbReference>
<feature type="transmembrane region" description="Helical" evidence="2">
    <location>
        <begin position="182"/>
        <end position="201"/>
    </location>
</feature>
<evidence type="ECO:0000256" key="2">
    <source>
        <dbReference type="SAM" id="Phobius"/>
    </source>
</evidence>
<proteinExistence type="predicted"/>
<evidence type="ECO:0000313" key="4">
    <source>
        <dbReference type="EMBL" id="MCC2241998.1"/>
    </source>
</evidence>
<dbReference type="Pfam" id="PF04536">
    <property type="entry name" value="TPM_phosphatase"/>
    <property type="match status" value="1"/>
</dbReference>